<evidence type="ECO:0000256" key="1">
    <source>
        <dbReference type="SAM" id="MobiDB-lite"/>
    </source>
</evidence>
<gene>
    <name evidence="2" type="ORF">SMAX5B_014524</name>
</gene>
<keyword evidence="3" id="KW-1185">Reference proteome</keyword>
<proteinExistence type="predicted"/>
<sequence length="78" mass="8638">MGKITSTYSTILTILTTCNTKLTTCIQQTCITGTCQEARPMPTTAPLWTRMMKKEYGHDDQLHGNPASRCSSLRAEKA</sequence>
<name>A0A2U9C400_SCOMX</name>
<evidence type="ECO:0000313" key="2">
    <source>
        <dbReference type="EMBL" id="AWP09772.1"/>
    </source>
</evidence>
<accession>A0A2U9C400</accession>
<protein>
    <submittedName>
        <fullName evidence="2">Uncharacterized protein</fullName>
    </submittedName>
</protein>
<dbReference type="EMBL" id="CP026253">
    <property type="protein sequence ID" value="AWP09772.1"/>
    <property type="molecule type" value="Genomic_DNA"/>
</dbReference>
<evidence type="ECO:0000313" key="3">
    <source>
        <dbReference type="Proteomes" id="UP000246464"/>
    </source>
</evidence>
<dbReference type="Proteomes" id="UP000246464">
    <property type="component" value="Chromosome 11"/>
</dbReference>
<reference evidence="2 3" key="1">
    <citation type="submission" date="2017-12" db="EMBL/GenBank/DDBJ databases">
        <title>Integrating genomic resources of turbot (Scophthalmus maximus) in depth evaluation of genetic and physical mapping variation across individuals.</title>
        <authorList>
            <person name="Martinez P."/>
        </authorList>
    </citation>
    <scope>NUCLEOTIDE SEQUENCE [LARGE SCALE GENOMIC DNA]</scope>
</reference>
<feature type="region of interest" description="Disordered" evidence="1">
    <location>
        <begin position="56"/>
        <end position="78"/>
    </location>
</feature>
<dbReference type="AlphaFoldDB" id="A0A2U9C400"/>
<organism evidence="2 3">
    <name type="scientific">Scophthalmus maximus</name>
    <name type="common">Turbot</name>
    <name type="synonym">Psetta maxima</name>
    <dbReference type="NCBI Taxonomy" id="52904"/>
    <lineage>
        <taxon>Eukaryota</taxon>
        <taxon>Metazoa</taxon>
        <taxon>Chordata</taxon>
        <taxon>Craniata</taxon>
        <taxon>Vertebrata</taxon>
        <taxon>Euteleostomi</taxon>
        <taxon>Actinopterygii</taxon>
        <taxon>Neopterygii</taxon>
        <taxon>Teleostei</taxon>
        <taxon>Neoteleostei</taxon>
        <taxon>Acanthomorphata</taxon>
        <taxon>Carangaria</taxon>
        <taxon>Pleuronectiformes</taxon>
        <taxon>Pleuronectoidei</taxon>
        <taxon>Scophthalmidae</taxon>
        <taxon>Scophthalmus</taxon>
    </lineage>
</organism>